<comment type="catalytic activity">
    <reaction evidence="8">
        <text>fluoride(in) = fluoride(out)</text>
        <dbReference type="Rhea" id="RHEA:76159"/>
        <dbReference type="ChEBI" id="CHEBI:17051"/>
    </reaction>
    <physiologicalReaction direction="left-to-right" evidence="8">
        <dbReference type="Rhea" id="RHEA:76160"/>
    </physiologicalReaction>
</comment>
<evidence type="ECO:0000256" key="7">
    <source>
        <dbReference type="ARBA" id="ARBA00035120"/>
    </source>
</evidence>
<sequence>MTVLLYYIELGLSEMTSQASEIVSISIFAFFGVLARIGLDRLAKPIETFQGHPYYSSFFSNLAGCFFIGLFGNLRKSLISTGLTTGFCGCFTTFSGWNHQQALTFFDSSLGTYEKGTSVVTWIVGMFSFVGALSCGKDLGQKLNDMKAPDSSSKLLITIRIMFGLLVVLFSLLCGLFEETRLIWFATLLGPFGALLRHYLGKNLNGWRDYPLGTFLANILGSIIYTVLFVVLRRYSNLTEEMDFSNHLKWTLGAVLTGFCSSLTTISSFVNDICKLPSVKRYVYIICTIIVANGMYSLITRNAANQISFQKVLKYQKFKLKDWKFTRDVEKRLVKFRYLIYGFTFGMSGLYLALHQTQINAIPVIWKLWRDRGIHPSNIATEFLLTSRCPSIFPILSDDMPSSGDVVLLEKMLNKRHRYEPNKMLLTSFRQPKSVLRVVATEGDTINAQGSEIRIRREHLWLGTDDDDFQPFYTNQRLGFMWFYERINETLEFYTKGSKFYRNRNLRTSREFGQVHHSCARKIIGFYDPVEDNILTYEEVLANLNMKKQEFKSNGYADTIDDIFLFKPITYALDAHRGERFADERKYLFLLTTSMSSAVGKRIIWCRDGGNFTKESCLFEVHSL</sequence>
<keyword evidence="4 9" id="KW-0812">Transmembrane</keyword>
<dbReference type="Proteomes" id="UP000011014">
    <property type="component" value="Unassembled WGS sequence"/>
</dbReference>
<feature type="transmembrane region" description="Helical" evidence="9">
    <location>
        <begin position="336"/>
        <end position="354"/>
    </location>
</feature>
<feature type="transmembrane region" description="Helical" evidence="9">
    <location>
        <begin position="117"/>
        <end position="135"/>
    </location>
</feature>
<feature type="transmembrane region" description="Helical" evidence="9">
    <location>
        <begin position="252"/>
        <end position="270"/>
    </location>
</feature>
<comment type="similarity">
    <text evidence="7">Belongs to the fluoride channel Fluc/FEX (TC 1.A.43) family.</text>
</comment>
<dbReference type="GO" id="GO:0005886">
    <property type="term" value="C:plasma membrane"/>
    <property type="evidence" value="ECO:0007669"/>
    <property type="project" value="UniProtKB-SubCell"/>
</dbReference>
<evidence type="ECO:0000256" key="9">
    <source>
        <dbReference type="SAM" id="Phobius"/>
    </source>
</evidence>
<accession>E4YWW4</accession>
<feature type="transmembrane region" description="Helical" evidence="9">
    <location>
        <begin position="182"/>
        <end position="200"/>
    </location>
</feature>
<reference evidence="10" key="1">
    <citation type="journal article" date="2010" name="Science">
        <title>Plasticity of animal genome architecture unmasked by rapid evolution of a pelagic tunicate.</title>
        <authorList>
            <person name="Denoeud F."/>
            <person name="Henriet S."/>
            <person name="Mungpakdee S."/>
            <person name="Aury J.M."/>
            <person name="Da Silva C."/>
            <person name="Brinkmann H."/>
            <person name="Mikhaleva J."/>
            <person name="Olsen L.C."/>
            <person name="Jubin C."/>
            <person name="Canestro C."/>
            <person name="Bouquet J.M."/>
            <person name="Danks G."/>
            <person name="Poulain J."/>
            <person name="Campsteijn C."/>
            <person name="Adamski M."/>
            <person name="Cross I."/>
            <person name="Yadetie F."/>
            <person name="Muffato M."/>
            <person name="Louis A."/>
            <person name="Butcher S."/>
            <person name="Tsagkogeorga G."/>
            <person name="Konrad A."/>
            <person name="Singh S."/>
            <person name="Jensen M.F."/>
            <person name="Cong E.H."/>
            <person name="Eikeseth-Otteraa H."/>
            <person name="Noel B."/>
            <person name="Anthouard V."/>
            <person name="Porcel B.M."/>
            <person name="Kachouri-Lafond R."/>
            <person name="Nishino A."/>
            <person name="Ugolini M."/>
            <person name="Chourrout P."/>
            <person name="Nishida H."/>
            <person name="Aasland R."/>
            <person name="Huzurbazar S."/>
            <person name="Westhof E."/>
            <person name="Delsuc F."/>
            <person name="Lehrach H."/>
            <person name="Reinhardt R."/>
            <person name="Weissenbach J."/>
            <person name="Roy S.W."/>
            <person name="Artiguenave F."/>
            <person name="Postlethwait J.H."/>
            <person name="Manak J.R."/>
            <person name="Thompson E.M."/>
            <person name="Jaillon O."/>
            <person name="Du Pasquier L."/>
            <person name="Boudinot P."/>
            <person name="Liberles D.A."/>
            <person name="Volff J.N."/>
            <person name="Philippe H."/>
            <person name="Lenhard B."/>
            <person name="Roest Crollius H."/>
            <person name="Wincker P."/>
            <person name="Chourrout D."/>
        </authorList>
    </citation>
    <scope>NUCLEOTIDE SEQUENCE [LARGE SCALE GENOMIC DNA]</scope>
</reference>
<feature type="transmembrane region" description="Helical" evidence="9">
    <location>
        <begin position="78"/>
        <end position="97"/>
    </location>
</feature>
<protein>
    <recommendedName>
        <fullName evidence="11">Fluoride ion transporter CrcB</fullName>
    </recommendedName>
</protein>
<comment type="function">
    <text evidence="1">Fluoride channel required for the rapid expulsion of cytoplasmic fluoride.</text>
</comment>
<feature type="transmembrane region" description="Helical" evidence="9">
    <location>
        <begin position="282"/>
        <end position="299"/>
    </location>
</feature>
<evidence type="ECO:0008006" key="11">
    <source>
        <dbReference type="Google" id="ProtNLM"/>
    </source>
</evidence>
<feature type="transmembrane region" description="Helical" evidence="9">
    <location>
        <begin position="21"/>
        <end position="39"/>
    </location>
</feature>
<evidence type="ECO:0000313" key="10">
    <source>
        <dbReference type="EMBL" id="CBY39947.1"/>
    </source>
</evidence>
<evidence type="ECO:0000256" key="2">
    <source>
        <dbReference type="ARBA" id="ARBA00004651"/>
    </source>
</evidence>
<proteinExistence type="inferred from homology"/>
<feature type="transmembrane region" description="Helical" evidence="9">
    <location>
        <begin position="212"/>
        <end position="232"/>
    </location>
</feature>
<name>E4YWW4_OIKDI</name>
<keyword evidence="5 9" id="KW-1133">Transmembrane helix</keyword>
<evidence type="ECO:0000256" key="1">
    <source>
        <dbReference type="ARBA" id="ARBA00002598"/>
    </source>
</evidence>
<gene>
    <name evidence="10" type="ORF">GSOID_T00020554001</name>
</gene>
<evidence type="ECO:0000256" key="3">
    <source>
        <dbReference type="ARBA" id="ARBA00022475"/>
    </source>
</evidence>
<dbReference type="EMBL" id="FN655713">
    <property type="protein sequence ID" value="CBY39947.1"/>
    <property type="molecule type" value="Genomic_DNA"/>
</dbReference>
<keyword evidence="3" id="KW-1003">Cell membrane</keyword>
<feature type="transmembrane region" description="Helical" evidence="9">
    <location>
        <begin position="54"/>
        <end position="71"/>
    </location>
</feature>
<organism evidence="10">
    <name type="scientific">Oikopleura dioica</name>
    <name type="common">Tunicate</name>
    <dbReference type="NCBI Taxonomy" id="34765"/>
    <lineage>
        <taxon>Eukaryota</taxon>
        <taxon>Metazoa</taxon>
        <taxon>Chordata</taxon>
        <taxon>Tunicata</taxon>
        <taxon>Appendicularia</taxon>
        <taxon>Copelata</taxon>
        <taxon>Oikopleuridae</taxon>
        <taxon>Oikopleura</taxon>
    </lineage>
</organism>
<dbReference type="AlphaFoldDB" id="E4YWW4"/>
<comment type="subcellular location">
    <subcellularLocation>
        <location evidence="2">Cell membrane</location>
        <topology evidence="2">Multi-pass membrane protein</topology>
    </subcellularLocation>
</comment>
<evidence type="ECO:0000256" key="6">
    <source>
        <dbReference type="ARBA" id="ARBA00023136"/>
    </source>
</evidence>
<evidence type="ECO:0000256" key="5">
    <source>
        <dbReference type="ARBA" id="ARBA00022989"/>
    </source>
</evidence>
<feature type="transmembrane region" description="Helical" evidence="9">
    <location>
        <begin position="155"/>
        <end position="176"/>
    </location>
</feature>
<dbReference type="GO" id="GO:1903425">
    <property type="term" value="F:fluoride transmembrane transporter activity"/>
    <property type="evidence" value="ECO:0007669"/>
    <property type="project" value="TreeGrafter"/>
</dbReference>
<evidence type="ECO:0000256" key="8">
    <source>
        <dbReference type="ARBA" id="ARBA00035585"/>
    </source>
</evidence>
<keyword evidence="6 9" id="KW-0472">Membrane</keyword>
<dbReference type="PANTHER" id="PTHR28259">
    <property type="entry name" value="FLUORIDE EXPORT PROTEIN 1-RELATED"/>
    <property type="match status" value="1"/>
</dbReference>
<dbReference type="InterPro" id="IPR003691">
    <property type="entry name" value="FluC"/>
</dbReference>
<dbReference type="Pfam" id="PF02537">
    <property type="entry name" value="CRCB"/>
    <property type="match status" value="2"/>
</dbReference>
<evidence type="ECO:0000256" key="4">
    <source>
        <dbReference type="ARBA" id="ARBA00022692"/>
    </source>
</evidence>
<dbReference type="PANTHER" id="PTHR28259:SF1">
    <property type="entry name" value="FLUORIDE EXPORT PROTEIN 1-RELATED"/>
    <property type="match status" value="1"/>
</dbReference>